<gene>
    <name evidence="2" type="ORF">TSPGSL018_13402</name>
</gene>
<feature type="compositionally biased region" description="Basic and acidic residues" evidence="1">
    <location>
        <begin position="119"/>
        <end position="129"/>
    </location>
</feature>
<dbReference type="EMBL" id="GBEZ01006232">
    <property type="protein sequence ID" value="JAC79150.1"/>
    <property type="molecule type" value="Transcribed_RNA"/>
</dbReference>
<reference evidence="2" key="1">
    <citation type="submission" date="2014-05" db="EMBL/GenBank/DDBJ databases">
        <title>The transcriptome of the halophilic microalga Tetraselmis sp. GSL018 isolated from the Great Salt Lake, Utah.</title>
        <authorList>
            <person name="Jinkerson R.E."/>
            <person name="D'Adamo S."/>
            <person name="Posewitz M.C."/>
        </authorList>
    </citation>
    <scope>NUCLEOTIDE SEQUENCE</scope>
    <source>
        <strain evidence="2">GSL018</strain>
    </source>
</reference>
<feature type="non-terminal residue" evidence="2">
    <location>
        <position position="191"/>
    </location>
</feature>
<feature type="region of interest" description="Disordered" evidence="1">
    <location>
        <begin position="88"/>
        <end position="191"/>
    </location>
</feature>
<evidence type="ECO:0000256" key="1">
    <source>
        <dbReference type="SAM" id="MobiDB-lite"/>
    </source>
</evidence>
<protein>
    <submittedName>
        <fullName evidence="2">Uncharacterized protein</fullName>
    </submittedName>
</protein>
<feature type="region of interest" description="Disordered" evidence="1">
    <location>
        <begin position="1"/>
        <end position="54"/>
    </location>
</feature>
<organism evidence="2">
    <name type="scientific">Tetraselmis sp. GSL018</name>
    <dbReference type="NCBI Taxonomy" id="582737"/>
    <lineage>
        <taxon>Eukaryota</taxon>
        <taxon>Viridiplantae</taxon>
        <taxon>Chlorophyta</taxon>
        <taxon>core chlorophytes</taxon>
        <taxon>Chlorodendrophyceae</taxon>
        <taxon>Chlorodendrales</taxon>
        <taxon>Chlorodendraceae</taxon>
        <taxon>Tetraselmis</taxon>
    </lineage>
</organism>
<name>A0A061S8G4_9CHLO</name>
<accession>A0A061S8G4</accession>
<evidence type="ECO:0000313" key="2">
    <source>
        <dbReference type="EMBL" id="JAC79150.1"/>
    </source>
</evidence>
<feature type="compositionally biased region" description="Basic and acidic residues" evidence="1">
    <location>
        <begin position="7"/>
        <end position="21"/>
    </location>
</feature>
<proteinExistence type="predicted"/>
<dbReference type="AlphaFoldDB" id="A0A061S8G4"/>
<sequence>MGSLLRPRGDEIPRHQRDHTLPRAQARDPTQTAAKALPPFPNQPRSGGDVDDGYVRHPPAIPVHRAAAVLVPMAEVCSWIVWGRRRRRPARSLDPSPADGRPAHPPIHPFRAPLLSGGWRERKGGERQAKGRPPSLTHPPSPLFQNRVPALFPSDVRPTFGRRWGEALPGPTDGPASCLPPPSLNPGRHPQ</sequence>